<proteinExistence type="inferred from homology"/>
<evidence type="ECO:0000313" key="5">
    <source>
        <dbReference type="EMBL" id="GGF60662.1"/>
    </source>
</evidence>
<accession>A0A917BX13</accession>
<dbReference type="PROSITE" id="PS51770">
    <property type="entry name" value="HOTDOG_ACOT"/>
    <property type="match status" value="1"/>
</dbReference>
<evidence type="ECO:0000259" key="4">
    <source>
        <dbReference type="PROSITE" id="PS51770"/>
    </source>
</evidence>
<feature type="domain" description="HotDog ACOT-type" evidence="4">
    <location>
        <begin position="33"/>
        <end position="145"/>
    </location>
</feature>
<protein>
    <submittedName>
        <fullName evidence="5">Acyl-CoA thioesterase</fullName>
    </submittedName>
</protein>
<dbReference type="GO" id="GO:0006637">
    <property type="term" value="P:acyl-CoA metabolic process"/>
    <property type="evidence" value="ECO:0007669"/>
    <property type="project" value="TreeGrafter"/>
</dbReference>
<organism evidence="5 6">
    <name type="scientific">Terasakiella brassicae</name>
    <dbReference type="NCBI Taxonomy" id="1634917"/>
    <lineage>
        <taxon>Bacteria</taxon>
        <taxon>Pseudomonadati</taxon>
        <taxon>Pseudomonadota</taxon>
        <taxon>Alphaproteobacteria</taxon>
        <taxon>Rhodospirillales</taxon>
        <taxon>Terasakiellaceae</taxon>
        <taxon>Terasakiella</taxon>
    </lineage>
</organism>
<keyword evidence="2 3" id="KW-0378">Hydrolase</keyword>
<gene>
    <name evidence="5" type="ORF">GCM10011332_13050</name>
</gene>
<dbReference type="Pfam" id="PF03061">
    <property type="entry name" value="4HBT"/>
    <property type="match status" value="1"/>
</dbReference>
<dbReference type="GO" id="GO:0052816">
    <property type="term" value="F:long-chain fatty acyl-CoA hydrolase activity"/>
    <property type="evidence" value="ECO:0007669"/>
    <property type="project" value="TreeGrafter"/>
</dbReference>
<dbReference type="InterPro" id="IPR033120">
    <property type="entry name" value="HOTDOG_ACOT"/>
</dbReference>
<dbReference type="InterPro" id="IPR006683">
    <property type="entry name" value="Thioestr_dom"/>
</dbReference>
<dbReference type="Gene3D" id="3.10.129.10">
    <property type="entry name" value="Hotdog Thioesterase"/>
    <property type="match status" value="1"/>
</dbReference>
<reference evidence="5" key="2">
    <citation type="submission" date="2020-09" db="EMBL/GenBank/DDBJ databases">
        <authorList>
            <person name="Sun Q."/>
            <person name="Zhou Y."/>
        </authorList>
    </citation>
    <scope>NUCLEOTIDE SEQUENCE</scope>
    <source>
        <strain evidence="5">CGMCC 1.15254</strain>
    </source>
</reference>
<dbReference type="EMBL" id="BMHV01000007">
    <property type="protein sequence ID" value="GGF60662.1"/>
    <property type="molecule type" value="Genomic_DNA"/>
</dbReference>
<dbReference type="InterPro" id="IPR029069">
    <property type="entry name" value="HotDog_dom_sf"/>
</dbReference>
<keyword evidence="6" id="KW-1185">Reference proteome</keyword>
<dbReference type="SUPFAM" id="SSF54637">
    <property type="entry name" value="Thioesterase/thiol ester dehydrase-isomerase"/>
    <property type="match status" value="1"/>
</dbReference>
<dbReference type="PANTHER" id="PTHR11049:SF5">
    <property type="entry name" value="ACYL-COA THIOESTER HYDROLASE YCIA"/>
    <property type="match status" value="1"/>
</dbReference>
<dbReference type="GO" id="GO:0009062">
    <property type="term" value="P:fatty acid catabolic process"/>
    <property type="evidence" value="ECO:0007669"/>
    <property type="project" value="TreeGrafter"/>
</dbReference>
<dbReference type="GO" id="GO:0005829">
    <property type="term" value="C:cytosol"/>
    <property type="evidence" value="ECO:0007669"/>
    <property type="project" value="TreeGrafter"/>
</dbReference>
<comment type="caution">
    <text evidence="5">The sequence shown here is derived from an EMBL/GenBank/DDBJ whole genome shotgun (WGS) entry which is preliminary data.</text>
</comment>
<evidence type="ECO:0000256" key="2">
    <source>
        <dbReference type="ARBA" id="ARBA00022801"/>
    </source>
</evidence>
<sequence>MDLSSKHDIVLINTLYFQTTILDQTMTTPDYGPKGKPAIRTLAMPGDANPNGDIFGGWVMSQMDIAGGVTAAWRAQGRVATVGVEAMSFLKPVSVGDVVCVYTDIVREGNTSMAIQIELWVLRRDGMAREKVTEGIFTFVAIDNNGKKRALPPMPDNTLALN</sequence>
<dbReference type="Proteomes" id="UP000632498">
    <property type="component" value="Unassembled WGS sequence"/>
</dbReference>
<dbReference type="PANTHER" id="PTHR11049">
    <property type="entry name" value="ACYL COENZYME A THIOESTER HYDROLASE"/>
    <property type="match status" value="1"/>
</dbReference>
<evidence type="ECO:0000256" key="1">
    <source>
        <dbReference type="ARBA" id="ARBA00010458"/>
    </source>
</evidence>
<evidence type="ECO:0000256" key="3">
    <source>
        <dbReference type="PROSITE-ProRule" id="PRU01106"/>
    </source>
</evidence>
<name>A0A917BX13_9PROT</name>
<dbReference type="AlphaFoldDB" id="A0A917BX13"/>
<evidence type="ECO:0000313" key="6">
    <source>
        <dbReference type="Proteomes" id="UP000632498"/>
    </source>
</evidence>
<comment type="similarity">
    <text evidence="1">Belongs to the acyl coenzyme A hydrolase family.</text>
</comment>
<dbReference type="InterPro" id="IPR040170">
    <property type="entry name" value="Cytosol_ACT"/>
</dbReference>
<dbReference type="CDD" id="cd03442">
    <property type="entry name" value="BFIT_BACH"/>
    <property type="match status" value="1"/>
</dbReference>
<reference evidence="5" key="1">
    <citation type="journal article" date="2014" name="Int. J. Syst. Evol. Microbiol.">
        <title>Complete genome sequence of Corynebacterium casei LMG S-19264T (=DSM 44701T), isolated from a smear-ripened cheese.</title>
        <authorList>
            <consortium name="US DOE Joint Genome Institute (JGI-PGF)"/>
            <person name="Walter F."/>
            <person name="Albersmeier A."/>
            <person name="Kalinowski J."/>
            <person name="Ruckert C."/>
        </authorList>
    </citation>
    <scope>NUCLEOTIDE SEQUENCE</scope>
    <source>
        <strain evidence="5">CGMCC 1.15254</strain>
    </source>
</reference>